<accession>A0A849SM36</accession>
<dbReference type="Proteomes" id="UP000580839">
    <property type="component" value="Unassembled WGS sequence"/>
</dbReference>
<organism evidence="1 2">
    <name type="scientific">Eiseniibacteriota bacterium</name>
    <dbReference type="NCBI Taxonomy" id="2212470"/>
    <lineage>
        <taxon>Bacteria</taxon>
        <taxon>Candidatus Eiseniibacteriota</taxon>
    </lineage>
</organism>
<dbReference type="AlphaFoldDB" id="A0A849SM36"/>
<sequence>MSGEATRREATARESLERAFGESAHCSACAAAVADYRVVALFLHEGVVVRAYCRACYDDALAGEYGARGEGLLLDYDAFVERFGAAGPRPRVSPVDRALFGLMRDSNLASLTPATECLARRRGTAPYRFAATFGAPGHETRATFELTAEGRMQQLTGDASAQERVQRAVEG</sequence>
<evidence type="ECO:0000313" key="1">
    <source>
        <dbReference type="EMBL" id="NOT34833.1"/>
    </source>
</evidence>
<evidence type="ECO:0000313" key="2">
    <source>
        <dbReference type="Proteomes" id="UP000580839"/>
    </source>
</evidence>
<name>A0A849SM36_UNCEI</name>
<reference evidence="1 2" key="1">
    <citation type="submission" date="2020-04" db="EMBL/GenBank/DDBJ databases">
        <title>Metagenomic profiling of ammonia- and methane-oxidizing microorganisms in a Dutch drinking water treatment plant.</title>
        <authorList>
            <person name="Poghosyan L."/>
            <person name="Leucker S."/>
        </authorList>
    </citation>
    <scope>NUCLEOTIDE SEQUENCE [LARGE SCALE GENOMIC DNA]</scope>
    <source>
        <strain evidence="1">S-RSF-IL-03</strain>
    </source>
</reference>
<proteinExistence type="predicted"/>
<dbReference type="EMBL" id="JABFRW010000150">
    <property type="protein sequence ID" value="NOT34833.1"/>
    <property type="molecule type" value="Genomic_DNA"/>
</dbReference>
<gene>
    <name evidence="1" type="ORF">HOP12_11780</name>
</gene>
<comment type="caution">
    <text evidence="1">The sequence shown here is derived from an EMBL/GenBank/DDBJ whole genome shotgun (WGS) entry which is preliminary data.</text>
</comment>
<protein>
    <submittedName>
        <fullName evidence="1">Uncharacterized protein</fullName>
    </submittedName>
</protein>